<sequence length="264" mass="28661">MAYRCPVCDAPLPPIARYPRYVCRSCAAKAVSAEGRPLEFLNSGLSGGHEARYADDKRPYASSVCFIDGQPCRADEARFGGLVIERIEEIGGAFDWSGFGDRQLLEVWCSLMAALRQRGVVRSANNPVADYTESLVASALELSLEAQSKAGYDARDAAGLRYQIKGRRLAAHNASLQLGAIRNLDADPFDLLAAVAYDADLSILHAALIPIEVVAEASRYSRHSNSHVLIFRRGLLDDPRVTDITQRLAAAQAAASPSQSRGRR</sequence>
<dbReference type="REBASE" id="443394">
    <property type="entry name" value="Tbr16975ORF9735P"/>
</dbReference>
<dbReference type="Proteomes" id="UP000515977">
    <property type="component" value="Chromosome"/>
</dbReference>
<evidence type="ECO:0000313" key="2">
    <source>
        <dbReference type="Proteomes" id="UP000515977"/>
    </source>
</evidence>
<evidence type="ECO:0000313" key="1">
    <source>
        <dbReference type="EMBL" id="QNN45505.1"/>
    </source>
</evidence>
<name>A0A7G9QQ80_9GAMM</name>
<gene>
    <name evidence="1" type="ORF">H9L17_09735</name>
</gene>
<reference evidence="1 2" key="1">
    <citation type="submission" date="2020-08" db="EMBL/GenBank/DDBJ databases">
        <title>Genome sequence of Thermomonas brevis KACC 16975T.</title>
        <authorList>
            <person name="Hyun D.-W."/>
            <person name="Bae J.-W."/>
        </authorList>
    </citation>
    <scope>NUCLEOTIDE SEQUENCE [LARGE SCALE GENOMIC DNA]</scope>
    <source>
        <strain evidence="1 2">KACC 16975</strain>
    </source>
</reference>
<proteinExistence type="predicted"/>
<protein>
    <submittedName>
        <fullName evidence="1">Uncharacterized protein</fullName>
    </submittedName>
</protein>
<dbReference type="EMBL" id="CP060711">
    <property type="protein sequence ID" value="QNN45505.1"/>
    <property type="molecule type" value="Genomic_DNA"/>
</dbReference>
<dbReference type="RefSeq" id="WP_187569273.1">
    <property type="nucleotide sequence ID" value="NZ_CP060711.1"/>
</dbReference>
<dbReference type="AlphaFoldDB" id="A0A7G9QQ80"/>
<keyword evidence="2" id="KW-1185">Reference proteome</keyword>
<organism evidence="1 2">
    <name type="scientific">Thermomonas brevis</name>
    <dbReference type="NCBI Taxonomy" id="215691"/>
    <lineage>
        <taxon>Bacteria</taxon>
        <taxon>Pseudomonadati</taxon>
        <taxon>Pseudomonadota</taxon>
        <taxon>Gammaproteobacteria</taxon>
        <taxon>Lysobacterales</taxon>
        <taxon>Lysobacteraceae</taxon>
        <taxon>Thermomonas</taxon>
    </lineage>
</organism>
<accession>A0A7G9QQ80</accession>
<dbReference type="KEGG" id="tbv:H9L17_09735"/>